<reference evidence="2" key="1">
    <citation type="submission" date="2020-06" db="EMBL/GenBank/DDBJ databases">
        <authorList>
            <person name="Li T."/>
            <person name="Hu X."/>
            <person name="Zhang T."/>
            <person name="Song X."/>
            <person name="Zhang H."/>
            <person name="Dai N."/>
            <person name="Sheng W."/>
            <person name="Hou X."/>
            <person name="Wei L."/>
        </authorList>
    </citation>
    <scope>NUCLEOTIDE SEQUENCE</scope>
    <source>
        <strain evidence="2">G02</strain>
        <tissue evidence="2">Leaf</tissue>
    </source>
</reference>
<dbReference type="EMBL" id="JACGWJ010000018">
    <property type="protein sequence ID" value="KAL0349692.1"/>
    <property type="molecule type" value="Genomic_DNA"/>
</dbReference>
<protein>
    <submittedName>
        <fullName evidence="2">Uncharacterized protein</fullName>
    </submittedName>
</protein>
<sequence>MMDPQPDIERAISMVLAVEKQKAVHVDLIDSSSHIVYQLTLKDKRREGPNKYMFIGKRNLICTNCHKPRHSHDTYFQLHGVPDLYRSLNEKKKKGTNSKHFVANVDDKNEGAVATSSQM</sequence>
<organism evidence="2">
    <name type="scientific">Sesamum radiatum</name>
    <name type="common">Black benniseed</name>
    <dbReference type="NCBI Taxonomy" id="300843"/>
    <lineage>
        <taxon>Eukaryota</taxon>
        <taxon>Viridiplantae</taxon>
        <taxon>Streptophyta</taxon>
        <taxon>Embryophyta</taxon>
        <taxon>Tracheophyta</taxon>
        <taxon>Spermatophyta</taxon>
        <taxon>Magnoliopsida</taxon>
        <taxon>eudicotyledons</taxon>
        <taxon>Gunneridae</taxon>
        <taxon>Pentapetalae</taxon>
        <taxon>asterids</taxon>
        <taxon>lamiids</taxon>
        <taxon>Lamiales</taxon>
        <taxon>Pedaliaceae</taxon>
        <taxon>Sesamum</taxon>
    </lineage>
</organism>
<comment type="caution">
    <text evidence="2">The sequence shown here is derived from an EMBL/GenBank/DDBJ whole genome shotgun (WGS) entry which is preliminary data.</text>
</comment>
<gene>
    <name evidence="2" type="ORF">Sradi_4118400</name>
</gene>
<dbReference type="PANTHER" id="PTHR34222:SF99">
    <property type="entry name" value="PROTEIN, PUTATIVE-RELATED"/>
    <property type="match status" value="1"/>
</dbReference>
<dbReference type="PANTHER" id="PTHR34222">
    <property type="entry name" value="GAG_PRE-INTEGRS DOMAIN-CONTAINING PROTEIN"/>
    <property type="match status" value="1"/>
</dbReference>
<feature type="region of interest" description="Disordered" evidence="1">
    <location>
        <begin position="92"/>
        <end position="119"/>
    </location>
</feature>
<accession>A0AAW2P3K2</accession>
<reference evidence="2" key="2">
    <citation type="journal article" date="2024" name="Plant">
        <title>Genomic evolution and insights into agronomic trait innovations of Sesamum species.</title>
        <authorList>
            <person name="Miao H."/>
            <person name="Wang L."/>
            <person name="Qu L."/>
            <person name="Liu H."/>
            <person name="Sun Y."/>
            <person name="Le M."/>
            <person name="Wang Q."/>
            <person name="Wei S."/>
            <person name="Zheng Y."/>
            <person name="Lin W."/>
            <person name="Duan Y."/>
            <person name="Cao H."/>
            <person name="Xiong S."/>
            <person name="Wang X."/>
            <person name="Wei L."/>
            <person name="Li C."/>
            <person name="Ma Q."/>
            <person name="Ju M."/>
            <person name="Zhao R."/>
            <person name="Li G."/>
            <person name="Mu C."/>
            <person name="Tian Q."/>
            <person name="Mei H."/>
            <person name="Zhang T."/>
            <person name="Gao T."/>
            <person name="Zhang H."/>
        </authorList>
    </citation>
    <scope>NUCLEOTIDE SEQUENCE</scope>
    <source>
        <strain evidence="2">G02</strain>
    </source>
</reference>
<evidence type="ECO:0000256" key="1">
    <source>
        <dbReference type="SAM" id="MobiDB-lite"/>
    </source>
</evidence>
<evidence type="ECO:0000313" key="2">
    <source>
        <dbReference type="EMBL" id="KAL0349692.1"/>
    </source>
</evidence>
<proteinExistence type="predicted"/>
<dbReference type="AlphaFoldDB" id="A0AAW2P3K2"/>
<name>A0AAW2P3K2_SESRA</name>